<evidence type="ECO:0000313" key="4">
    <source>
        <dbReference type="Proteomes" id="UP000663865"/>
    </source>
</evidence>
<keyword evidence="2" id="KW-0812">Transmembrane</keyword>
<gene>
    <name evidence="3" type="ORF">KIK155_LOCUS17608</name>
</gene>
<dbReference type="AlphaFoldDB" id="A0A818J3F9"/>
<feature type="transmembrane region" description="Helical" evidence="2">
    <location>
        <begin position="73"/>
        <end position="102"/>
    </location>
</feature>
<feature type="region of interest" description="Disordered" evidence="1">
    <location>
        <begin position="581"/>
        <end position="619"/>
    </location>
</feature>
<organism evidence="3 4">
    <name type="scientific">Rotaria socialis</name>
    <dbReference type="NCBI Taxonomy" id="392032"/>
    <lineage>
        <taxon>Eukaryota</taxon>
        <taxon>Metazoa</taxon>
        <taxon>Spiralia</taxon>
        <taxon>Gnathifera</taxon>
        <taxon>Rotifera</taxon>
        <taxon>Eurotatoria</taxon>
        <taxon>Bdelloidea</taxon>
        <taxon>Philodinida</taxon>
        <taxon>Philodinidae</taxon>
        <taxon>Rotaria</taxon>
    </lineage>
</organism>
<keyword evidence="2" id="KW-0472">Membrane</keyword>
<protein>
    <submittedName>
        <fullName evidence="3">Uncharacterized protein</fullName>
    </submittedName>
</protein>
<proteinExistence type="predicted"/>
<name>A0A818J3F9_9BILA</name>
<evidence type="ECO:0000256" key="2">
    <source>
        <dbReference type="SAM" id="Phobius"/>
    </source>
</evidence>
<reference evidence="3" key="1">
    <citation type="submission" date="2021-02" db="EMBL/GenBank/DDBJ databases">
        <authorList>
            <person name="Nowell W R."/>
        </authorList>
    </citation>
    <scope>NUCLEOTIDE SEQUENCE</scope>
</reference>
<accession>A0A818J3F9</accession>
<evidence type="ECO:0000313" key="3">
    <source>
        <dbReference type="EMBL" id="CAF3534047.1"/>
    </source>
</evidence>
<sequence length="619" mass="68695">MIDFQDSLTGRNIDPSCAFHFLLTSYRSQLQTFVTECFNYSKRRMLIKASSKIVNTPSTSDFLLFHIQRSCAIAAYVLNGFLALSICVALSILVLALIPIYLPSRDVSSASLDNNDKNWPTIEQTIKNLLNLKTNHIQFTNVSDVRIVDIIPKMYSIQAKYLPTLGCNSNGCLRVLGKIIFSIGCPLACQLRKVNKTNTLNVIQPSVILSVNSTSNVNYLIELDAFTIVAAIPEGEKIGDQVRAFMFYSLMGNNDRAFSSTSISVDDSSLINITRLIDESINKSNMDIYKFIVLQAEVIMESSILNVTVVFTFTTTCKINCQQIQMNKLNNTNSMILNPIAMIYDKKNHFHNVSLIDVLITTPTIVSIPTTGNPIIPNNVTAQAITESTQSSLIFIDLFFYSIDIFVETAKTIFEATYRLESFDFILDGDFESGPIIDNSTLNDLTNMMQTTVSNDSNINVIVFNATIDIDNEQSTTKPVSSDSTNYILRLIVSYIYPVACNACIEICESSIYDEPQLDKLIEIRNASLIDISRPVSVINLTPNTMTTIISSTHTVTMSTVHSSTTHSADNHTIKITTTTVVHSTTSQHPITENTTTAHHTSDTKTSSLHTTTSNHTLK</sequence>
<comment type="caution">
    <text evidence="3">The sequence shown here is derived from an EMBL/GenBank/DDBJ whole genome shotgun (WGS) entry which is preliminary data.</text>
</comment>
<evidence type="ECO:0000256" key="1">
    <source>
        <dbReference type="SAM" id="MobiDB-lite"/>
    </source>
</evidence>
<dbReference type="EMBL" id="CAJNYV010003093">
    <property type="protein sequence ID" value="CAF3534047.1"/>
    <property type="molecule type" value="Genomic_DNA"/>
</dbReference>
<keyword evidence="2" id="KW-1133">Transmembrane helix</keyword>
<dbReference type="Proteomes" id="UP000663865">
    <property type="component" value="Unassembled WGS sequence"/>
</dbReference>